<reference evidence="5" key="1">
    <citation type="journal article" date="2019" name="Int. J. Syst. Evol. Microbiol.">
        <title>The Global Catalogue of Microorganisms (GCM) 10K type strain sequencing project: providing services to taxonomists for standard genome sequencing and annotation.</title>
        <authorList>
            <consortium name="The Broad Institute Genomics Platform"/>
            <consortium name="The Broad Institute Genome Sequencing Center for Infectious Disease"/>
            <person name="Wu L."/>
            <person name="Ma J."/>
        </authorList>
    </citation>
    <scope>NUCLEOTIDE SEQUENCE [LARGE SCALE GENOMIC DNA]</scope>
    <source>
        <strain evidence="5">CCM 7403</strain>
    </source>
</reference>
<feature type="domain" description="Protein kinase" evidence="3">
    <location>
        <begin position="25"/>
        <end position="301"/>
    </location>
</feature>
<feature type="region of interest" description="Disordered" evidence="2">
    <location>
        <begin position="394"/>
        <end position="458"/>
    </location>
</feature>
<dbReference type="InterPro" id="IPR000719">
    <property type="entry name" value="Prot_kinase_dom"/>
</dbReference>
<dbReference type="InterPro" id="IPR008979">
    <property type="entry name" value="Galactose-bd-like_sf"/>
</dbReference>
<dbReference type="EMBL" id="BMCK01000001">
    <property type="protein sequence ID" value="GGD11619.1"/>
    <property type="molecule type" value="Genomic_DNA"/>
</dbReference>
<dbReference type="InterPro" id="IPR011009">
    <property type="entry name" value="Kinase-like_dom_sf"/>
</dbReference>
<gene>
    <name evidence="4" type="ORF">GCM10007231_08030</name>
</gene>
<feature type="region of interest" description="Disordered" evidence="2">
    <location>
        <begin position="496"/>
        <end position="557"/>
    </location>
</feature>
<feature type="compositionally biased region" description="Low complexity" evidence="2">
    <location>
        <begin position="442"/>
        <end position="456"/>
    </location>
</feature>
<dbReference type="Proteomes" id="UP000630594">
    <property type="component" value="Unassembled WGS sequence"/>
</dbReference>
<feature type="compositionally biased region" description="Low complexity" evidence="2">
    <location>
        <begin position="336"/>
        <end position="356"/>
    </location>
</feature>
<keyword evidence="5" id="KW-1185">Reference proteome</keyword>
<dbReference type="Gene3D" id="1.10.510.10">
    <property type="entry name" value="Transferase(Phosphotransferase) domain 1"/>
    <property type="match status" value="1"/>
</dbReference>
<evidence type="ECO:0000256" key="2">
    <source>
        <dbReference type="SAM" id="MobiDB-lite"/>
    </source>
</evidence>
<dbReference type="CDD" id="cd13973">
    <property type="entry name" value="PK_MviN-like"/>
    <property type="match status" value="1"/>
</dbReference>
<dbReference type="SUPFAM" id="SSF56112">
    <property type="entry name" value="Protein kinase-like (PK-like)"/>
    <property type="match status" value="1"/>
</dbReference>
<evidence type="ECO:0000313" key="5">
    <source>
        <dbReference type="Proteomes" id="UP000630594"/>
    </source>
</evidence>
<feature type="region of interest" description="Disordered" evidence="2">
    <location>
        <begin position="275"/>
        <end position="378"/>
    </location>
</feature>
<feature type="compositionally biased region" description="Pro residues" evidence="2">
    <location>
        <begin position="299"/>
        <end position="316"/>
    </location>
</feature>
<protein>
    <recommendedName>
        <fullName evidence="3">Protein kinase domain-containing protein</fullName>
    </recommendedName>
</protein>
<dbReference type="SUPFAM" id="SSF49785">
    <property type="entry name" value="Galactose-binding domain-like"/>
    <property type="match status" value="1"/>
</dbReference>
<keyword evidence="1" id="KW-0675">Receptor</keyword>
<dbReference type="Gene3D" id="2.60.120.260">
    <property type="entry name" value="Galactose-binding domain-like"/>
    <property type="match status" value="1"/>
</dbReference>
<evidence type="ECO:0000313" key="4">
    <source>
        <dbReference type="EMBL" id="GGD11619.1"/>
    </source>
</evidence>
<name>A0ABQ1Q2L9_9ACTN</name>
<accession>A0ABQ1Q2L9</accession>
<evidence type="ECO:0000259" key="3">
    <source>
        <dbReference type="PROSITE" id="PS50011"/>
    </source>
</evidence>
<evidence type="ECO:0000256" key="1">
    <source>
        <dbReference type="ARBA" id="ARBA00023170"/>
    </source>
</evidence>
<dbReference type="Gene3D" id="3.30.200.20">
    <property type="entry name" value="Phosphorylase Kinase, domain 1"/>
    <property type="match status" value="1"/>
</dbReference>
<dbReference type="PROSITE" id="PS50011">
    <property type="entry name" value="PROTEIN_KINASE_DOM"/>
    <property type="match status" value="1"/>
</dbReference>
<comment type="caution">
    <text evidence="4">The sequence shown here is derived from an EMBL/GenBank/DDBJ whole genome shotgun (WGS) entry which is preliminary data.</text>
</comment>
<organism evidence="4 5">
    <name type="scientific">Nocardioides daphniae</name>
    <dbReference type="NCBI Taxonomy" id="402297"/>
    <lineage>
        <taxon>Bacteria</taxon>
        <taxon>Bacillati</taxon>
        <taxon>Actinomycetota</taxon>
        <taxon>Actinomycetes</taxon>
        <taxon>Propionibacteriales</taxon>
        <taxon>Nocardioidaceae</taxon>
        <taxon>Nocardioides</taxon>
    </lineage>
</organism>
<proteinExistence type="predicted"/>
<sequence>MPWPLETGGNVGAAIRAGDVLAGRYRMVDLLGEAEGGWFWCAHDEILHRPVAVHLLAADDDRAPVLMDAARRAAVLNDRRNLRVLDADTNDRLAYVVNEWGQGESLDLLLAEGPMSPYRAAWVVSEVADTIARAHAAGVSHDQLTPEHVLLDENGEVRIIGLAVDAALHGVPAHRAAEDVTHLGSLLYAALTGKWPGPGFSLLAPAPTEHDKVLRPRQVRAGIPRALDRVCDEMLLGGQHSRSLGLGSMLGHRAEHDLTTPQGVRDALQEFLDDPAAQAAAEHEEDERAAGNGRRPSAPVMPPAPEWLPRTPPSRPTQPSKPRESVDAHTPGGGTARAAGPASPASPASPAKPSSTESREPGSATASEDLGIPTEAGMPVFHGEDVEWMRARANKPAPPPAFDEEAERPLFAPEPSDGQPARRTRHTPTPPHRGDDYWPWDTSTGSGPSSLSGSGLQPIAEPVPGRSMMRLAWGVALSALLVLAVAAAYQFGMTSNDDPPADDPSASPTRGGATTATLPVTARDFDPQGDPPEENPDTVGLAVDDDPSTAWTTSSYKQQLGPDGFKTGVGLVLDLGGAQSVRQVQVTVLGGETAAQLYVTDRDPTSLEGLEPVAAGASDGVVTMTLDEPVRGSHVVVWLTKLPASADGFRGQVAEVEVFG</sequence>